<dbReference type="GO" id="GO:0004896">
    <property type="term" value="F:cytokine receptor activity"/>
    <property type="evidence" value="ECO:0007669"/>
    <property type="project" value="TreeGrafter"/>
</dbReference>
<evidence type="ECO:0000259" key="3">
    <source>
        <dbReference type="Pfam" id="PF01108"/>
    </source>
</evidence>
<dbReference type="Gene3D" id="2.60.40.10">
    <property type="entry name" value="Immunoglobulins"/>
    <property type="match status" value="1"/>
</dbReference>
<reference evidence="5" key="3">
    <citation type="submission" date="2025-09" db="UniProtKB">
        <authorList>
            <consortium name="Ensembl"/>
        </authorList>
    </citation>
    <scope>IDENTIFICATION</scope>
</reference>
<dbReference type="InParanoid" id="A0A3Q1HEE6"/>
<keyword evidence="1" id="KW-0472">Membrane</keyword>
<dbReference type="Proteomes" id="UP000265040">
    <property type="component" value="Chromosome 21"/>
</dbReference>
<dbReference type="GeneTree" id="ENSGT00940000157314"/>
<evidence type="ECO:0000313" key="5">
    <source>
        <dbReference type="Ensembl" id="ENSATEP00000006997.1"/>
    </source>
</evidence>
<feature type="domain" description="Fibronectin type-III" evidence="3">
    <location>
        <begin position="29"/>
        <end position="123"/>
    </location>
</feature>
<protein>
    <recommendedName>
        <fullName evidence="7">Interferon/interleukin receptor domain-containing protein</fullName>
    </recommendedName>
</protein>
<evidence type="ECO:0008006" key="7">
    <source>
        <dbReference type="Google" id="ProtNLM"/>
    </source>
</evidence>
<accession>A0A3Q1HEE6</accession>
<dbReference type="GeneID" id="113173864"/>
<keyword evidence="6" id="KW-1185">Reference proteome</keyword>
<feature type="domain" description="Interferon/interleukin receptor" evidence="4">
    <location>
        <begin position="135"/>
        <end position="233"/>
    </location>
</feature>
<dbReference type="AlphaFoldDB" id="A0A3Q1HEE6"/>
<keyword evidence="1" id="KW-0812">Transmembrane</keyword>
<keyword evidence="1" id="KW-1133">Transmembrane helix</keyword>
<sequence length="343" mass="37936">MMELWMLLLLLHLHLGNSPRIKDGEEVGSLNVSCVSLPAPLSVSISSFNMQHILSFLPGPGTPSDTHFTVEVVHLRKNSWRQVSGCLELLAEQTCNLTMVFKDPYDHYQARIKAFTSNQTSNWTLSGVFQPLSDTVLEPPDVTLSGCGNCLIVQLAVPARKLLQNLQLKELYKRVIFHVQRTRDGAQFTLNLPYNDKNEITYLQPGVEYCVTVSARGLFNSNYIPSKPYCAFTSPPSSKSSNALYVVFILLGVFCMLGFLFIGLVVYGSQLSSELITEHLPRSLLNTFIQGRQHRRAQLEFSGHFSASQLHGSANCLLMAHSPVQALKSSSEQGAGDCALALT</sequence>
<feature type="transmembrane region" description="Helical" evidence="1">
    <location>
        <begin position="243"/>
        <end position="267"/>
    </location>
</feature>
<feature type="chain" id="PRO_5018757384" description="Interferon/interleukin receptor domain-containing protein" evidence="2">
    <location>
        <begin position="19"/>
        <end position="343"/>
    </location>
</feature>
<dbReference type="Pfam" id="PF01108">
    <property type="entry name" value="Tissue_fac"/>
    <property type="match status" value="1"/>
</dbReference>
<keyword evidence="2" id="KW-0732">Signal</keyword>
<dbReference type="RefSeq" id="XP_026233252.1">
    <property type="nucleotide sequence ID" value="XM_026377467.1"/>
</dbReference>
<name>A0A3Q1HEE6_ANATE</name>
<dbReference type="InterPro" id="IPR050650">
    <property type="entry name" value="Type-II_Cytokine-TF_Rcpt"/>
</dbReference>
<evidence type="ECO:0000256" key="1">
    <source>
        <dbReference type="SAM" id="Phobius"/>
    </source>
</evidence>
<evidence type="ECO:0000313" key="6">
    <source>
        <dbReference type="Proteomes" id="UP000265040"/>
    </source>
</evidence>
<reference evidence="5" key="2">
    <citation type="submission" date="2025-08" db="UniProtKB">
        <authorList>
            <consortium name="Ensembl"/>
        </authorList>
    </citation>
    <scope>IDENTIFICATION</scope>
</reference>
<dbReference type="PANTHER" id="PTHR20859">
    <property type="entry name" value="INTERFERON/INTERLEUKIN RECEPTOR"/>
    <property type="match status" value="1"/>
</dbReference>
<dbReference type="PANTHER" id="PTHR20859:SF53">
    <property type="entry name" value="INTERLEUKIN-22 RECEPTOR SUBUNIT ALPHA-1"/>
    <property type="match status" value="1"/>
</dbReference>
<dbReference type="InterPro" id="IPR013783">
    <property type="entry name" value="Ig-like_fold"/>
</dbReference>
<dbReference type="Pfam" id="PF09294">
    <property type="entry name" value="Interfer-bind"/>
    <property type="match status" value="1"/>
</dbReference>
<dbReference type="OrthoDB" id="10031784at2759"/>
<dbReference type="Ensembl" id="ENSATET00000007115.3">
    <property type="protein sequence ID" value="ENSATEP00000006997.1"/>
    <property type="gene ID" value="ENSATEG00000004925.3"/>
</dbReference>
<dbReference type="OMA" id="GHTHFRI"/>
<proteinExistence type="predicted"/>
<evidence type="ECO:0000256" key="2">
    <source>
        <dbReference type="SAM" id="SignalP"/>
    </source>
</evidence>
<evidence type="ECO:0000259" key="4">
    <source>
        <dbReference type="Pfam" id="PF09294"/>
    </source>
</evidence>
<dbReference type="InterPro" id="IPR036116">
    <property type="entry name" value="FN3_sf"/>
</dbReference>
<reference evidence="5" key="1">
    <citation type="submission" date="2021-04" db="EMBL/GenBank/DDBJ databases">
        <authorList>
            <consortium name="Wellcome Sanger Institute Data Sharing"/>
        </authorList>
    </citation>
    <scope>NUCLEOTIDE SEQUENCE [LARGE SCALE GENOMIC DNA]</scope>
</reference>
<organism evidence="5 6">
    <name type="scientific">Anabas testudineus</name>
    <name type="common">Climbing perch</name>
    <name type="synonym">Anthias testudineus</name>
    <dbReference type="NCBI Taxonomy" id="64144"/>
    <lineage>
        <taxon>Eukaryota</taxon>
        <taxon>Metazoa</taxon>
        <taxon>Chordata</taxon>
        <taxon>Craniata</taxon>
        <taxon>Vertebrata</taxon>
        <taxon>Euteleostomi</taxon>
        <taxon>Actinopterygii</taxon>
        <taxon>Neopterygii</taxon>
        <taxon>Teleostei</taxon>
        <taxon>Neoteleostei</taxon>
        <taxon>Acanthomorphata</taxon>
        <taxon>Anabantaria</taxon>
        <taxon>Anabantiformes</taxon>
        <taxon>Anabantoidei</taxon>
        <taxon>Anabantidae</taxon>
        <taxon>Anabas</taxon>
    </lineage>
</organism>
<dbReference type="GO" id="GO:0005886">
    <property type="term" value="C:plasma membrane"/>
    <property type="evidence" value="ECO:0007669"/>
    <property type="project" value="TreeGrafter"/>
</dbReference>
<dbReference type="SUPFAM" id="SSF49265">
    <property type="entry name" value="Fibronectin type III"/>
    <property type="match status" value="2"/>
</dbReference>
<dbReference type="STRING" id="64144.ENSATEP00000006997"/>
<dbReference type="InterPro" id="IPR003961">
    <property type="entry name" value="FN3_dom"/>
</dbReference>
<feature type="signal peptide" evidence="2">
    <location>
        <begin position="1"/>
        <end position="18"/>
    </location>
</feature>
<dbReference type="InterPro" id="IPR015373">
    <property type="entry name" value="Interferon/interleukin_rcp_dom"/>
</dbReference>